<accession>A0A9W7GIC7</accession>
<evidence type="ECO:0000313" key="2">
    <source>
        <dbReference type="Proteomes" id="UP001165065"/>
    </source>
</evidence>
<dbReference type="EMBL" id="BRYA01000296">
    <property type="protein sequence ID" value="GMI46411.1"/>
    <property type="molecule type" value="Genomic_DNA"/>
</dbReference>
<dbReference type="OrthoDB" id="424986at2759"/>
<evidence type="ECO:0000313" key="1">
    <source>
        <dbReference type="EMBL" id="GMI46411.1"/>
    </source>
</evidence>
<dbReference type="AlphaFoldDB" id="A0A9W7GIC7"/>
<protein>
    <submittedName>
        <fullName evidence="1">Uncharacterized protein</fullName>
    </submittedName>
</protein>
<keyword evidence="2" id="KW-1185">Reference proteome</keyword>
<organism evidence="1 2">
    <name type="scientific">Triparma columacea</name>
    <dbReference type="NCBI Taxonomy" id="722753"/>
    <lineage>
        <taxon>Eukaryota</taxon>
        <taxon>Sar</taxon>
        <taxon>Stramenopiles</taxon>
        <taxon>Ochrophyta</taxon>
        <taxon>Bolidophyceae</taxon>
        <taxon>Parmales</taxon>
        <taxon>Triparmaceae</taxon>
        <taxon>Triparma</taxon>
    </lineage>
</organism>
<sequence length="96" mass="10558">MYEGKYLDPINHPGGTRTIKLTDEDGDKGFYKVTLTGGGGKGEPKNYTLPAQVSKDGAKIVIDFSPKGGPKDFVGVYDEELKGIRFTRDGNFWPMQ</sequence>
<name>A0A9W7GIC7_9STRA</name>
<gene>
    <name evidence="1" type="ORF">TrCOL_g11194</name>
</gene>
<proteinExistence type="predicted"/>
<reference evidence="2" key="1">
    <citation type="journal article" date="2023" name="Commun. Biol.">
        <title>Genome analysis of Parmales, the sister group of diatoms, reveals the evolutionary specialization of diatoms from phago-mixotrophs to photoautotrophs.</title>
        <authorList>
            <person name="Ban H."/>
            <person name="Sato S."/>
            <person name="Yoshikawa S."/>
            <person name="Yamada K."/>
            <person name="Nakamura Y."/>
            <person name="Ichinomiya M."/>
            <person name="Sato N."/>
            <person name="Blanc-Mathieu R."/>
            <person name="Endo H."/>
            <person name="Kuwata A."/>
            <person name="Ogata H."/>
        </authorList>
    </citation>
    <scope>NUCLEOTIDE SEQUENCE [LARGE SCALE GENOMIC DNA]</scope>
</reference>
<comment type="caution">
    <text evidence="1">The sequence shown here is derived from an EMBL/GenBank/DDBJ whole genome shotgun (WGS) entry which is preliminary data.</text>
</comment>
<dbReference type="Proteomes" id="UP001165065">
    <property type="component" value="Unassembled WGS sequence"/>
</dbReference>